<evidence type="ECO:0000313" key="1">
    <source>
        <dbReference type="EMBL" id="GBP30368.1"/>
    </source>
</evidence>
<accession>A0A4C1UVA4</accession>
<reference evidence="1 2" key="1">
    <citation type="journal article" date="2019" name="Commun. Biol.">
        <title>The bagworm genome reveals a unique fibroin gene that provides high tensile strength.</title>
        <authorList>
            <person name="Kono N."/>
            <person name="Nakamura H."/>
            <person name="Ohtoshi R."/>
            <person name="Tomita M."/>
            <person name="Numata K."/>
            <person name="Arakawa K."/>
        </authorList>
    </citation>
    <scope>NUCLEOTIDE SEQUENCE [LARGE SCALE GENOMIC DNA]</scope>
</reference>
<keyword evidence="2" id="KW-1185">Reference proteome</keyword>
<dbReference type="Proteomes" id="UP000299102">
    <property type="component" value="Unassembled WGS sequence"/>
</dbReference>
<dbReference type="EMBL" id="BGZK01000232">
    <property type="protein sequence ID" value="GBP30368.1"/>
    <property type="molecule type" value="Genomic_DNA"/>
</dbReference>
<sequence length="119" mass="13381">MKRNDTLLALPTSLRKSNAVVGERQEILMHDPMRTLTTFSNSVRIGAPCELTVIAFQFDLSPIKRRVAVLNLVLTVRGVFTHRDLARFCLLFSLELCSTLRSARCRVISGSADAKTERF</sequence>
<protein>
    <submittedName>
        <fullName evidence="1">Uncharacterized protein</fullName>
    </submittedName>
</protein>
<name>A0A4C1UVA4_EUMVA</name>
<gene>
    <name evidence="1" type="ORF">EVAR_18167_1</name>
</gene>
<comment type="caution">
    <text evidence="1">The sequence shown here is derived from an EMBL/GenBank/DDBJ whole genome shotgun (WGS) entry which is preliminary data.</text>
</comment>
<evidence type="ECO:0000313" key="2">
    <source>
        <dbReference type="Proteomes" id="UP000299102"/>
    </source>
</evidence>
<proteinExistence type="predicted"/>
<dbReference type="AlphaFoldDB" id="A0A4C1UVA4"/>
<organism evidence="1 2">
    <name type="scientific">Eumeta variegata</name>
    <name type="common">Bagworm moth</name>
    <name type="synonym">Eumeta japonica</name>
    <dbReference type="NCBI Taxonomy" id="151549"/>
    <lineage>
        <taxon>Eukaryota</taxon>
        <taxon>Metazoa</taxon>
        <taxon>Ecdysozoa</taxon>
        <taxon>Arthropoda</taxon>
        <taxon>Hexapoda</taxon>
        <taxon>Insecta</taxon>
        <taxon>Pterygota</taxon>
        <taxon>Neoptera</taxon>
        <taxon>Endopterygota</taxon>
        <taxon>Lepidoptera</taxon>
        <taxon>Glossata</taxon>
        <taxon>Ditrysia</taxon>
        <taxon>Tineoidea</taxon>
        <taxon>Psychidae</taxon>
        <taxon>Oiketicinae</taxon>
        <taxon>Eumeta</taxon>
    </lineage>
</organism>